<evidence type="ECO:0000256" key="1">
    <source>
        <dbReference type="SAM" id="MobiDB-lite"/>
    </source>
</evidence>
<evidence type="ECO:0000313" key="3">
    <source>
        <dbReference type="Proteomes" id="UP000823775"/>
    </source>
</evidence>
<protein>
    <submittedName>
        <fullName evidence="2">Uncharacterized protein</fullName>
    </submittedName>
</protein>
<keyword evidence="3" id="KW-1185">Reference proteome</keyword>
<sequence>MNQCVPSWDLDDSPNPPKISLQTPSISLGAPDVPSLDYEVAELTWENGQLAMHGLGPPKVPNKAVSSYGGTLESLVNQATRCIPPHLHGKSAVDGNKHGGDEVVPWFNSHNAVAYAPPVTGLVTMTKDALVPCSRNTSNSDHHRSVHVQGLDGSAHVGSCSGTTNSRDWMAAPRMRVDPTRNEWSSRADMSVSGSETCGGDSRQLTVDTFDREFGTTMFTSTSMGSPENTSSDKQCTNRTGDDHDSVCHSRDQAKFISFSLI</sequence>
<dbReference type="Proteomes" id="UP000823775">
    <property type="component" value="Unassembled WGS sequence"/>
</dbReference>
<comment type="caution">
    <text evidence="2">The sequence shown here is derived from an EMBL/GenBank/DDBJ whole genome shotgun (WGS) entry which is preliminary data.</text>
</comment>
<proteinExistence type="predicted"/>
<evidence type="ECO:0000313" key="2">
    <source>
        <dbReference type="EMBL" id="MCD9638075.1"/>
    </source>
</evidence>
<name>A0ABS8UT75_DATST</name>
<feature type="region of interest" description="Disordered" evidence="1">
    <location>
        <begin position="220"/>
        <end position="245"/>
    </location>
</feature>
<gene>
    <name evidence="2" type="ORF">HAX54_021782</name>
</gene>
<organism evidence="2 3">
    <name type="scientific">Datura stramonium</name>
    <name type="common">Jimsonweed</name>
    <name type="synonym">Common thornapple</name>
    <dbReference type="NCBI Taxonomy" id="4076"/>
    <lineage>
        <taxon>Eukaryota</taxon>
        <taxon>Viridiplantae</taxon>
        <taxon>Streptophyta</taxon>
        <taxon>Embryophyta</taxon>
        <taxon>Tracheophyta</taxon>
        <taxon>Spermatophyta</taxon>
        <taxon>Magnoliopsida</taxon>
        <taxon>eudicotyledons</taxon>
        <taxon>Gunneridae</taxon>
        <taxon>Pentapetalae</taxon>
        <taxon>asterids</taxon>
        <taxon>lamiids</taxon>
        <taxon>Solanales</taxon>
        <taxon>Solanaceae</taxon>
        <taxon>Solanoideae</taxon>
        <taxon>Datureae</taxon>
        <taxon>Datura</taxon>
    </lineage>
</organism>
<feature type="compositionally biased region" description="Polar residues" evidence="1">
    <location>
        <begin position="227"/>
        <end position="239"/>
    </location>
</feature>
<feature type="region of interest" description="Disordered" evidence="1">
    <location>
        <begin position="180"/>
        <end position="203"/>
    </location>
</feature>
<dbReference type="EMBL" id="JACEIK010002613">
    <property type="protein sequence ID" value="MCD9638075.1"/>
    <property type="molecule type" value="Genomic_DNA"/>
</dbReference>
<reference evidence="2 3" key="1">
    <citation type="journal article" date="2021" name="BMC Genomics">
        <title>Datura genome reveals duplications of psychoactive alkaloid biosynthetic genes and high mutation rate following tissue culture.</title>
        <authorList>
            <person name="Rajewski A."/>
            <person name="Carter-House D."/>
            <person name="Stajich J."/>
            <person name="Litt A."/>
        </authorList>
    </citation>
    <scope>NUCLEOTIDE SEQUENCE [LARGE SCALE GENOMIC DNA]</scope>
    <source>
        <strain evidence="2">AR-01</strain>
    </source>
</reference>
<accession>A0ABS8UT75</accession>